<reference evidence="1" key="1">
    <citation type="submission" date="2019-07" db="EMBL/GenBank/DDBJ databases">
        <title>Hyphodiscus hymeniophilus genome sequencing and assembly.</title>
        <authorList>
            <person name="Kramer G."/>
            <person name="Nodwell J."/>
        </authorList>
    </citation>
    <scope>NUCLEOTIDE SEQUENCE</scope>
    <source>
        <strain evidence="1">ATCC 34498</strain>
    </source>
</reference>
<keyword evidence="2" id="KW-1185">Reference proteome</keyword>
<comment type="caution">
    <text evidence="1">The sequence shown here is derived from an EMBL/GenBank/DDBJ whole genome shotgun (WGS) entry which is preliminary data.</text>
</comment>
<protein>
    <submittedName>
        <fullName evidence="1">Uncharacterized protein</fullName>
    </submittedName>
</protein>
<dbReference type="EMBL" id="VNKQ01000003">
    <property type="protein sequence ID" value="KAG0652159.1"/>
    <property type="molecule type" value="Genomic_DNA"/>
</dbReference>
<organism evidence="1 2">
    <name type="scientific">Hyphodiscus hymeniophilus</name>
    <dbReference type="NCBI Taxonomy" id="353542"/>
    <lineage>
        <taxon>Eukaryota</taxon>
        <taxon>Fungi</taxon>
        <taxon>Dikarya</taxon>
        <taxon>Ascomycota</taxon>
        <taxon>Pezizomycotina</taxon>
        <taxon>Leotiomycetes</taxon>
        <taxon>Helotiales</taxon>
        <taxon>Hyphodiscaceae</taxon>
        <taxon>Hyphodiscus</taxon>
    </lineage>
</organism>
<dbReference type="AlphaFoldDB" id="A0A9P6VRA0"/>
<gene>
    <name evidence="1" type="ORF">D0Z07_1096</name>
</gene>
<accession>A0A9P6VRA0</accession>
<evidence type="ECO:0000313" key="2">
    <source>
        <dbReference type="Proteomes" id="UP000785200"/>
    </source>
</evidence>
<dbReference type="Proteomes" id="UP000785200">
    <property type="component" value="Unassembled WGS sequence"/>
</dbReference>
<dbReference type="OrthoDB" id="5317787at2759"/>
<name>A0A9P6VRA0_9HELO</name>
<proteinExistence type="predicted"/>
<evidence type="ECO:0000313" key="1">
    <source>
        <dbReference type="EMBL" id="KAG0652159.1"/>
    </source>
</evidence>
<sequence>MDPKPTVELLLSSKTIVLQFSNYAKVELRCRGSKASRQYEFEYWGNDYHWKRVAEKAGMNTYYSYHLQKGDSIQSAAHIVCNMLSPSQIRNEEHAGGWVLPCSMWISDQSILEGFTDIAEVVVATGLAALVDDTIKRKFGPNGPFQLILPQVH</sequence>